<dbReference type="Proteomes" id="UP000823636">
    <property type="component" value="Unassembled WGS sequence"/>
</dbReference>
<dbReference type="EMBL" id="JADIMW010000022">
    <property type="protein sequence ID" value="MBO8437687.1"/>
    <property type="molecule type" value="Genomic_DNA"/>
</dbReference>
<reference evidence="1" key="2">
    <citation type="journal article" date="2021" name="PeerJ">
        <title>Extensive microbial diversity within the chicken gut microbiome revealed by metagenomics and culture.</title>
        <authorList>
            <person name="Gilroy R."/>
            <person name="Ravi A."/>
            <person name="Getino M."/>
            <person name="Pursley I."/>
            <person name="Horton D.L."/>
            <person name="Alikhan N.F."/>
            <person name="Baker D."/>
            <person name="Gharbi K."/>
            <person name="Hall N."/>
            <person name="Watson M."/>
            <person name="Adriaenssens E.M."/>
            <person name="Foster-Nyarko E."/>
            <person name="Jarju S."/>
            <person name="Secka A."/>
            <person name="Antonio M."/>
            <person name="Oren A."/>
            <person name="Chaudhuri R.R."/>
            <person name="La Ragione R."/>
            <person name="Hildebrand F."/>
            <person name="Pallen M.J."/>
        </authorList>
    </citation>
    <scope>NUCLEOTIDE SEQUENCE</scope>
    <source>
        <strain evidence="1">G3-4614</strain>
    </source>
</reference>
<dbReference type="AlphaFoldDB" id="A0A9D9E1B7"/>
<dbReference type="SUPFAM" id="SSF52218">
    <property type="entry name" value="Flavoproteins"/>
    <property type="match status" value="1"/>
</dbReference>
<sequence>MERIIILNGSPRAPKSNSLKYAEVFCRYSSVETQYFNIGKNNHGELCSFMENYSNILFVFPLYADALPVGLLNFLKYLEANPTINKPVISILINCGFLEYRQNMVAVEMMKFFCRENGYRVGSILMIGGGEAILETPFKFIVSIKIRQFAKSIISRKYKILHATMPITKKLFKMAASTYWSNYGKKFGISKIEMETMKIEGME</sequence>
<dbReference type="InterPro" id="IPR029039">
    <property type="entry name" value="Flavoprotein-like_sf"/>
</dbReference>
<evidence type="ECO:0000313" key="1">
    <source>
        <dbReference type="EMBL" id="MBO8437687.1"/>
    </source>
</evidence>
<proteinExistence type="predicted"/>
<comment type="caution">
    <text evidence="1">The sequence shown here is derived from an EMBL/GenBank/DDBJ whole genome shotgun (WGS) entry which is preliminary data.</text>
</comment>
<organism evidence="1 2">
    <name type="scientific">Candidatus Caccoplasma merdipullorum</name>
    <dbReference type="NCBI Taxonomy" id="2840718"/>
    <lineage>
        <taxon>Bacteria</taxon>
        <taxon>Pseudomonadati</taxon>
        <taxon>Bacteroidota</taxon>
        <taxon>Bacteroidia</taxon>
        <taxon>Bacteroidales</taxon>
        <taxon>Bacteroidaceae</taxon>
        <taxon>Bacteroidaceae incertae sedis</taxon>
        <taxon>Candidatus Caccoplasma</taxon>
    </lineage>
</organism>
<evidence type="ECO:0000313" key="2">
    <source>
        <dbReference type="Proteomes" id="UP000823636"/>
    </source>
</evidence>
<gene>
    <name evidence="1" type="ORF">IAC54_02165</name>
</gene>
<protein>
    <recommendedName>
        <fullName evidence="3">Flavodoxin-like fold domain-containing protein</fullName>
    </recommendedName>
</protein>
<evidence type="ECO:0008006" key="3">
    <source>
        <dbReference type="Google" id="ProtNLM"/>
    </source>
</evidence>
<accession>A0A9D9E1B7</accession>
<reference evidence="1" key="1">
    <citation type="submission" date="2020-10" db="EMBL/GenBank/DDBJ databases">
        <authorList>
            <person name="Gilroy R."/>
        </authorList>
    </citation>
    <scope>NUCLEOTIDE SEQUENCE</scope>
    <source>
        <strain evidence="1">G3-4614</strain>
    </source>
</reference>
<name>A0A9D9E1B7_9BACT</name>